<keyword evidence="1" id="KW-0560">Oxidoreductase</keyword>
<evidence type="ECO:0000259" key="2">
    <source>
        <dbReference type="PROSITE" id="PS51176"/>
    </source>
</evidence>
<accession>A0A2R8A6F4</accession>
<dbReference type="SUPFAM" id="SSF48179">
    <property type="entry name" value="6-phosphogluconate dehydrogenase C-terminal domain-like"/>
    <property type="match status" value="1"/>
</dbReference>
<dbReference type="InterPro" id="IPR050812">
    <property type="entry name" value="Preph/Arog_dehydrog"/>
</dbReference>
<dbReference type="InterPro" id="IPR008927">
    <property type="entry name" value="6-PGluconate_DH-like_C_sf"/>
</dbReference>
<dbReference type="EMBL" id="OMKW01000001">
    <property type="protein sequence ID" value="SPF27814.1"/>
    <property type="molecule type" value="Genomic_DNA"/>
</dbReference>
<sequence length="265" mass="28362">MSKTISKQHTSIGIVGFGAFGQLAARYLTAHFAVAAYDPSSAVASMAQRLGVRLTSLHDVAQADIVLIAAPVSSFEQVVEQIAKACNPGALIIDVGSVKVGPAEIMRKLLPGHVDIVATHPLFGPQSAANGLKGLKIAVCPIRGNRHTRLAAFLRKSLGLTVIVTTPEDHDRETAIVQGLTHLIAKVLLRMGPLPTRMTTRSFDLLSEAIAMVQHDAPEVFEAIERSNPYAEAVRRRFFDLAADLSVELDAPLPSPARNEVLIGE</sequence>
<dbReference type="GO" id="GO:0070403">
    <property type="term" value="F:NAD+ binding"/>
    <property type="evidence" value="ECO:0007669"/>
    <property type="project" value="InterPro"/>
</dbReference>
<dbReference type="InterPro" id="IPR036291">
    <property type="entry name" value="NAD(P)-bd_dom_sf"/>
</dbReference>
<protein>
    <submittedName>
        <fullName evidence="3">T-protein</fullName>
    </submittedName>
</protein>
<dbReference type="PANTHER" id="PTHR21363:SF0">
    <property type="entry name" value="PREPHENATE DEHYDROGENASE [NADP(+)]"/>
    <property type="match status" value="1"/>
</dbReference>
<dbReference type="SUPFAM" id="SSF51735">
    <property type="entry name" value="NAD(P)-binding Rossmann-fold domains"/>
    <property type="match status" value="1"/>
</dbReference>
<name>A0A2R8A6F4_9RHOB</name>
<feature type="domain" description="Prephenate/arogenate dehydrogenase" evidence="2">
    <location>
        <begin position="10"/>
        <end position="265"/>
    </location>
</feature>
<dbReference type="Gene3D" id="3.40.50.720">
    <property type="entry name" value="NAD(P)-binding Rossmann-like Domain"/>
    <property type="match status" value="1"/>
</dbReference>
<dbReference type="PROSITE" id="PS51176">
    <property type="entry name" value="PDH_ADH"/>
    <property type="match status" value="1"/>
</dbReference>
<dbReference type="GO" id="GO:0006571">
    <property type="term" value="P:tyrosine biosynthetic process"/>
    <property type="evidence" value="ECO:0007669"/>
    <property type="project" value="InterPro"/>
</dbReference>
<evidence type="ECO:0000256" key="1">
    <source>
        <dbReference type="ARBA" id="ARBA00023002"/>
    </source>
</evidence>
<dbReference type="Proteomes" id="UP000244932">
    <property type="component" value="Unassembled WGS sequence"/>
</dbReference>
<evidence type="ECO:0000313" key="4">
    <source>
        <dbReference type="Proteomes" id="UP000244932"/>
    </source>
</evidence>
<gene>
    <name evidence="3" type="primary">tyrA_1</name>
    <name evidence="3" type="ORF">POI8812_00109</name>
</gene>
<dbReference type="Pfam" id="PF02153">
    <property type="entry name" value="PDH_N"/>
    <property type="match status" value="1"/>
</dbReference>
<dbReference type="PANTHER" id="PTHR21363">
    <property type="entry name" value="PREPHENATE DEHYDROGENASE"/>
    <property type="match status" value="1"/>
</dbReference>
<keyword evidence="4" id="KW-1185">Reference proteome</keyword>
<proteinExistence type="predicted"/>
<dbReference type="InterPro" id="IPR046826">
    <property type="entry name" value="PDH_N"/>
</dbReference>
<dbReference type="InterPro" id="IPR003099">
    <property type="entry name" value="Prephen_DH"/>
</dbReference>
<dbReference type="GO" id="GO:0004665">
    <property type="term" value="F:prephenate dehydrogenase (NADP+) activity"/>
    <property type="evidence" value="ECO:0007669"/>
    <property type="project" value="InterPro"/>
</dbReference>
<dbReference type="AlphaFoldDB" id="A0A2R8A6F4"/>
<organism evidence="3 4">
    <name type="scientific">Pontivivens insulae</name>
    <dbReference type="NCBI Taxonomy" id="1639689"/>
    <lineage>
        <taxon>Bacteria</taxon>
        <taxon>Pseudomonadati</taxon>
        <taxon>Pseudomonadota</taxon>
        <taxon>Alphaproteobacteria</taxon>
        <taxon>Rhodobacterales</taxon>
        <taxon>Paracoccaceae</taxon>
        <taxon>Pontivivens</taxon>
    </lineage>
</organism>
<dbReference type="GO" id="GO:0008977">
    <property type="term" value="F:prephenate dehydrogenase (NAD+) activity"/>
    <property type="evidence" value="ECO:0007669"/>
    <property type="project" value="InterPro"/>
</dbReference>
<dbReference type="RefSeq" id="WP_108780590.1">
    <property type="nucleotide sequence ID" value="NZ_OMKW01000001.1"/>
</dbReference>
<evidence type="ECO:0000313" key="3">
    <source>
        <dbReference type="EMBL" id="SPF27814.1"/>
    </source>
</evidence>
<dbReference type="OrthoDB" id="9800497at2"/>
<reference evidence="3 4" key="1">
    <citation type="submission" date="2018-03" db="EMBL/GenBank/DDBJ databases">
        <authorList>
            <person name="Keele B.F."/>
        </authorList>
    </citation>
    <scope>NUCLEOTIDE SEQUENCE [LARGE SCALE GENOMIC DNA]</scope>
    <source>
        <strain evidence="3 4">CeCT 8812</strain>
    </source>
</reference>